<accession>A0AAX3NBQ1</accession>
<protein>
    <submittedName>
        <fullName evidence="1">Uncharacterized protein</fullName>
    </submittedName>
</protein>
<reference evidence="1" key="1">
    <citation type="submission" date="2022-11" db="EMBL/GenBank/DDBJ databases">
        <title>Genomic comparisons reveal selection pressure and functional variation between nutritional endosymbionts of cave-adapted and epigean Hawaiian planthoppers.</title>
        <authorList>
            <person name="Gossett J.M."/>
            <person name="Porter M.L."/>
            <person name="Vasquez Y."/>
            <person name="Bennett G.M."/>
            <person name="Chong R.A."/>
        </authorList>
    </citation>
    <scope>NUCLEOTIDE SEQUENCE</scope>
    <source>
        <strain evidence="1">OPOL2</strain>
    </source>
</reference>
<dbReference type="Proteomes" id="UP001222373">
    <property type="component" value="Chromosome"/>
</dbReference>
<organism evidence="1 2">
    <name type="scientific">Candidatus Vidania fulgoroideorum</name>
    <dbReference type="NCBI Taxonomy" id="881286"/>
    <lineage>
        <taxon>Bacteria</taxon>
        <taxon>Pseudomonadati</taxon>
        <taxon>Pseudomonadota</taxon>
        <taxon>Betaproteobacteria</taxon>
        <taxon>Candidatus Vidania</taxon>
    </lineage>
</organism>
<proteinExistence type="predicted"/>
<dbReference type="EMBL" id="CP110500">
    <property type="protein sequence ID" value="WDI79183.1"/>
    <property type="molecule type" value="Genomic_DNA"/>
</dbReference>
<gene>
    <name evidence="1" type="ORF">ONB67_00565</name>
</gene>
<evidence type="ECO:0000313" key="1">
    <source>
        <dbReference type="EMBL" id="WDI79183.1"/>
    </source>
</evidence>
<sequence length="68" mass="8267">MINILKKFKKIYISSKVFKMKNYGYISLIFFKNINKFEIAKFSKYIFGSFKKVRIIKSINEKKIYLKI</sequence>
<name>A0AAX3NBQ1_9PROT</name>
<evidence type="ECO:0000313" key="2">
    <source>
        <dbReference type="Proteomes" id="UP001222373"/>
    </source>
</evidence>
<dbReference type="AlphaFoldDB" id="A0AAX3NBQ1"/>